<feature type="non-terminal residue" evidence="2">
    <location>
        <position position="246"/>
    </location>
</feature>
<feature type="compositionally biased region" description="Basic residues" evidence="1">
    <location>
        <begin position="1"/>
        <end position="11"/>
    </location>
</feature>
<name>A0AAN8XJR4_HALRR</name>
<evidence type="ECO:0000256" key="1">
    <source>
        <dbReference type="SAM" id="MobiDB-lite"/>
    </source>
</evidence>
<evidence type="ECO:0000313" key="2">
    <source>
        <dbReference type="EMBL" id="KAK7085890.1"/>
    </source>
</evidence>
<feature type="region of interest" description="Disordered" evidence="1">
    <location>
        <begin position="196"/>
        <end position="225"/>
    </location>
</feature>
<keyword evidence="3" id="KW-1185">Reference proteome</keyword>
<dbReference type="Proteomes" id="UP001381693">
    <property type="component" value="Unassembled WGS sequence"/>
</dbReference>
<dbReference type="AlphaFoldDB" id="A0AAN8XJR4"/>
<accession>A0AAN8XJR4</accession>
<reference evidence="2 3" key="1">
    <citation type="submission" date="2023-11" db="EMBL/GenBank/DDBJ databases">
        <title>Halocaridina rubra genome assembly.</title>
        <authorList>
            <person name="Smith C."/>
        </authorList>
    </citation>
    <scope>NUCLEOTIDE SEQUENCE [LARGE SCALE GENOMIC DNA]</scope>
    <source>
        <strain evidence="2">EP-1</strain>
        <tissue evidence="2">Whole</tissue>
    </source>
</reference>
<comment type="caution">
    <text evidence="2">The sequence shown here is derived from an EMBL/GenBank/DDBJ whole genome shotgun (WGS) entry which is preliminary data.</text>
</comment>
<organism evidence="2 3">
    <name type="scientific">Halocaridina rubra</name>
    <name type="common">Hawaiian red shrimp</name>
    <dbReference type="NCBI Taxonomy" id="373956"/>
    <lineage>
        <taxon>Eukaryota</taxon>
        <taxon>Metazoa</taxon>
        <taxon>Ecdysozoa</taxon>
        <taxon>Arthropoda</taxon>
        <taxon>Crustacea</taxon>
        <taxon>Multicrustacea</taxon>
        <taxon>Malacostraca</taxon>
        <taxon>Eumalacostraca</taxon>
        <taxon>Eucarida</taxon>
        <taxon>Decapoda</taxon>
        <taxon>Pleocyemata</taxon>
        <taxon>Caridea</taxon>
        <taxon>Atyoidea</taxon>
        <taxon>Atyidae</taxon>
        <taxon>Halocaridina</taxon>
    </lineage>
</organism>
<feature type="compositionally biased region" description="Acidic residues" evidence="1">
    <location>
        <begin position="33"/>
        <end position="42"/>
    </location>
</feature>
<feature type="compositionally biased region" description="Low complexity" evidence="1">
    <location>
        <begin position="213"/>
        <end position="225"/>
    </location>
</feature>
<feature type="region of interest" description="Disordered" evidence="1">
    <location>
        <begin position="1"/>
        <end position="66"/>
    </location>
</feature>
<evidence type="ECO:0000313" key="3">
    <source>
        <dbReference type="Proteomes" id="UP001381693"/>
    </source>
</evidence>
<gene>
    <name evidence="2" type="ORF">SK128_007226</name>
</gene>
<protein>
    <submittedName>
        <fullName evidence="2">Uncharacterized protein</fullName>
    </submittedName>
</protein>
<dbReference type="EMBL" id="JAXCGZ010000500">
    <property type="protein sequence ID" value="KAK7085890.1"/>
    <property type="molecule type" value="Genomic_DNA"/>
</dbReference>
<proteinExistence type="predicted"/>
<sequence>MWGSHHHHQRSGSRIQGGGHCKFHHHHHVGTAGDEDDDDDEGGGWAVGVPRNSFPIRSVSSSTPPPGESYAIWMAEALANNTSYTPPSSTSVSTSSIAIATPVSSYPNHSSSFSSCFPEGGNHSLFTTTTSPSQAISPGATAMSLKINSVYIDTSPTRTSKPPPPTIRSNSLDQLNFQEKRQLIASTLSLSEILGGGPQKGKIKADVENNHENTSTTTTPTSNPTIVTKTASLSLSDIINATKGNK</sequence>